<dbReference type="Gene3D" id="1.10.287.950">
    <property type="entry name" value="Methyl-accepting chemotaxis protein"/>
    <property type="match status" value="1"/>
</dbReference>
<evidence type="ECO:0000256" key="3">
    <source>
        <dbReference type="SAM" id="Phobius"/>
    </source>
</evidence>
<feature type="transmembrane region" description="Helical" evidence="3">
    <location>
        <begin position="71"/>
        <end position="91"/>
    </location>
</feature>
<dbReference type="GO" id="GO:0007165">
    <property type="term" value="P:signal transduction"/>
    <property type="evidence" value="ECO:0007669"/>
    <property type="project" value="UniProtKB-KW"/>
</dbReference>
<dbReference type="InterPro" id="IPR009875">
    <property type="entry name" value="PilZ_domain"/>
</dbReference>
<dbReference type="EMBL" id="LABY01000030">
    <property type="protein sequence ID" value="KMO41564.1"/>
    <property type="molecule type" value="Genomic_DNA"/>
</dbReference>
<dbReference type="PANTHER" id="PTHR32089:SF112">
    <property type="entry name" value="LYSOZYME-LIKE PROTEIN-RELATED"/>
    <property type="match status" value="1"/>
</dbReference>
<dbReference type="InterPro" id="IPR004089">
    <property type="entry name" value="MCPsignal_dom"/>
</dbReference>
<dbReference type="GO" id="GO:0035438">
    <property type="term" value="F:cyclic-di-GMP binding"/>
    <property type="evidence" value="ECO:0007669"/>
    <property type="project" value="InterPro"/>
</dbReference>
<reference evidence="5 6" key="1">
    <citation type="submission" date="2015-03" db="EMBL/GenBank/DDBJ databases">
        <title>Genome sequencing of Methylobacterium variabile DSM 16961.</title>
        <authorList>
            <person name="Chaudhry V."/>
            <person name="Patil P.B."/>
        </authorList>
    </citation>
    <scope>NUCLEOTIDE SEQUENCE [LARGE SCALE GENOMIC DNA]</scope>
    <source>
        <strain evidence="5 6">DSM 16961</strain>
    </source>
</reference>
<dbReference type="OrthoDB" id="354287at2"/>
<feature type="transmembrane region" description="Helical" evidence="3">
    <location>
        <begin position="41"/>
        <end position="59"/>
    </location>
</feature>
<keyword evidence="3" id="KW-0472">Membrane</keyword>
<keyword evidence="1 2" id="KW-0807">Transducer</keyword>
<dbReference type="SUPFAM" id="SSF58104">
    <property type="entry name" value="Methyl-accepting chemotaxis protein (MCP) signaling domain"/>
    <property type="match status" value="1"/>
</dbReference>
<dbReference type="AlphaFoldDB" id="A0A0J6T6G7"/>
<evidence type="ECO:0000256" key="1">
    <source>
        <dbReference type="ARBA" id="ARBA00023224"/>
    </source>
</evidence>
<dbReference type="Pfam" id="PF07238">
    <property type="entry name" value="PilZ"/>
    <property type="match status" value="1"/>
</dbReference>
<evidence type="ECO:0000256" key="2">
    <source>
        <dbReference type="PROSITE-ProRule" id="PRU00284"/>
    </source>
</evidence>
<dbReference type="GO" id="GO:0016020">
    <property type="term" value="C:membrane"/>
    <property type="evidence" value="ECO:0007669"/>
    <property type="project" value="InterPro"/>
</dbReference>
<protein>
    <submittedName>
        <fullName evidence="5">Chemotaxis protein</fullName>
    </submittedName>
</protein>
<feature type="transmembrane region" description="Helical" evidence="3">
    <location>
        <begin position="98"/>
        <end position="127"/>
    </location>
</feature>
<feature type="domain" description="Methyl-accepting transducer" evidence="4">
    <location>
        <begin position="223"/>
        <end position="467"/>
    </location>
</feature>
<organism evidence="5 6">
    <name type="scientific">Methylobacterium variabile</name>
    <dbReference type="NCBI Taxonomy" id="298794"/>
    <lineage>
        <taxon>Bacteria</taxon>
        <taxon>Pseudomonadati</taxon>
        <taxon>Pseudomonadota</taxon>
        <taxon>Alphaproteobacteria</taxon>
        <taxon>Hyphomicrobiales</taxon>
        <taxon>Methylobacteriaceae</taxon>
        <taxon>Methylobacterium</taxon>
    </lineage>
</organism>
<proteinExistence type="predicted"/>
<dbReference type="SMART" id="SM00283">
    <property type="entry name" value="MA"/>
    <property type="match status" value="1"/>
</dbReference>
<comment type="caution">
    <text evidence="5">The sequence shown here is derived from an EMBL/GenBank/DDBJ whole genome shotgun (WGS) entry which is preliminary data.</text>
</comment>
<gene>
    <name evidence="5" type="ORF">VQ02_05120</name>
</gene>
<evidence type="ECO:0000259" key="4">
    <source>
        <dbReference type="PROSITE" id="PS50111"/>
    </source>
</evidence>
<keyword evidence="6" id="KW-1185">Reference proteome</keyword>
<dbReference type="RefSeq" id="WP_048443085.1">
    <property type="nucleotide sequence ID" value="NZ_LABY01000030.1"/>
</dbReference>
<evidence type="ECO:0000313" key="6">
    <source>
        <dbReference type="Proteomes" id="UP000035955"/>
    </source>
</evidence>
<sequence>MTTPNGLDRLRRAFLPVLLTGLGLLYLAVVVAAWITSGQPLAVASVGGALLSVVFIAAYQSGAALVTRHLSSAATMALVGLLVFSLAGTHLQIDMHMVFFAALAVVAGWGCWSSVVIATAVVAVHHLALNVVYPAAVFPNGADYGRVVLHAVVILIEAAALILAARQLTRAIAESEQAAVAAAQSATAQRLAEQTAQQERGFEVYRQHSLAEVVTGFRDHLIEVERQVEEQTIGMRETALALSGVATQSSRQALQARSTATAIAQNVLSVSAGTEELSASMAGIVTQTGQARDLIQRISDEARTTNVDVRELAATAERIGAVIGLIKAIADQTNLLALNATIEAARAGEAGRGFAVVAAEVKGLASQTMRATDEIVTQVSAIQGSTGKTVRAIDGIASSMQEIEGLTVAITQAVAEQQSATAEMSRTIARVAQGSTDAREGAEVVAHATQETQQHAEEALGVSQTLRTVAQTLTHSVEEFVSAVTRDLSERREALRVQLDEPVMVRIDGRESASRLCDLSQSGARITIVPGLAVGKKVDMTFADGQCVQAEVMWVSAEMAGIQLMKRVRHPALTHANKAHAA</sequence>
<evidence type="ECO:0000313" key="5">
    <source>
        <dbReference type="EMBL" id="KMO41564.1"/>
    </source>
</evidence>
<dbReference type="PROSITE" id="PS50111">
    <property type="entry name" value="CHEMOTAXIS_TRANSDUC_2"/>
    <property type="match status" value="1"/>
</dbReference>
<feature type="transmembrane region" description="Helical" evidence="3">
    <location>
        <begin position="147"/>
        <end position="165"/>
    </location>
</feature>
<dbReference type="SUPFAM" id="SSF141371">
    <property type="entry name" value="PilZ domain-like"/>
    <property type="match status" value="1"/>
</dbReference>
<name>A0A0J6T6G7_9HYPH</name>
<feature type="transmembrane region" description="Helical" evidence="3">
    <location>
        <begin position="13"/>
        <end position="34"/>
    </location>
</feature>
<keyword evidence="3" id="KW-1133">Transmembrane helix</keyword>
<keyword evidence="3" id="KW-0812">Transmembrane</keyword>
<dbReference type="PANTHER" id="PTHR32089">
    <property type="entry name" value="METHYL-ACCEPTING CHEMOTAXIS PROTEIN MCPB"/>
    <property type="match status" value="1"/>
</dbReference>
<dbReference type="PATRIC" id="fig|298794.3.peg.4678"/>
<accession>A0A0J6T6G7</accession>
<dbReference type="Proteomes" id="UP000035955">
    <property type="component" value="Unassembled WGS sequence"/>
</dbReference>
<dbReference type="Pfam" id="PF00015">
    <property type="entry name" value="MCPsignal"/>
    <property type="match status" value="1"/>
</dbReference>